<dbReference type="Proteomes" id="UP001500994">
    <property type="component" value="Unassembled WGS sequence"/>
</dbReference>
<sequence>MRFLFRSSIRQNNRPGTETPVARSRELVTLHVHCDRGAENKVRALCVLAMGRPGARVEAVRVDPSDAFTAHLRLTVTLDGTATSLLDRLLDMLSGMPSVRDLHWHRHDVPGNLAVTTDRGCPGTCAR</sequence>
<dbReference type="Pfam" id="PF21770">
    <property type="entry name" value="MgtC_SapB_C"/>
    <property type="match status" value="1"/>
</dbReference>
<feature type="domain" description="MgtC-like C-terminal" evidence="1">
    <location>
        <begin position="30"/>
        <end position="104"/>
    </location>
</feature>
<gene>
    <name evidence="2" type="ORF">GCM10009864_80740</name>
</gene>
<dbReference type="Gene3D" id="3.30.70.260">
    <property type="match status" value="1"/>
</dbReference>
<comment type="caution">
    <text evidence="2">The sequence shown here is derived from an EMBL/GenBank/DDBJ whole genome shotgun (WGS) entry which is preliminary data.</text>
</comment>
<evidence type="ECO:0000259" key="1">
    <source>
        <dbReference type="Pfam" id="PF21770"/>
    </source>
</evidence>
<keyword evidence="3" id="KW-1185">Reference proteome</keyword>
<dbReference type="EMBL" id="BAAARK010000069">
    <property type="protein sequence ID" value="GAA2693821.1"/>
    <property type="molecule type" value="Genomic_DNA"/>
</dbReference>
<name>A0ABN3T5S4_9ACTN</name>
<proteinExistence type="predicted"/>
<reference evidence="2 3" key="1">
    <citation type="journal article" date="2019" name="Int. J. Syst. Evol. Microbiol.">
        <title>The Global Catalogue of Microorganisms (GCM) 10K type strain sequencing project: providing services to taxonomists for standard genome sequencing and annotation.</title>
        <authorList>
            <consortium name="The Broad Institute Genomics Platform"/>
            <consortium name="The Broad Institute Genome Sequencing Center for Infectious Disease"/>
            <person name="Wu L."/>
            <person name="Ma J."/>
        </authorList>
    </citation>
    <scope>NUCLEOTIDE SEQUENCE [LARGE SCALE GENOMIC DNA]</scope>
    <source>
        <strain evidence="2 3">JCM 16374</strain>
    </source>
</reference>
<accession>A0ABN3T5S4</accession>
<evidence type="ECO:0000313" key="3">
    <source>
        <dbReference type="Proteomes" id="UP001500994"/>
    </source>
</evidence>
<protein>
    <recommendedName>
        <fullName evidence="1">MgtC-like C-terminal domain-containing protein</fullName>
    </recommendedName>
</protein>
<organism evidence="2 3">
    <name type="scientific">Streptomyces lunalinharesii</name>
    <dbReference type="NCBI Taxonomy" id="333384"/>
    <lineage>
        <taxon>Bacteria</taxon>
        <taxon>Bacillati</taxon>
        <taxon>Actinomycetota</taxon>
        <taxon>Actinomycetes</taxon>
        <taxon>Kitasatosporales</taxon>
        <taxon>Streptomycetaceae</taxon>
        <taxon>Streptomyces</taxon>
    </lineage>
</organism>
<dbReference type="InterPro" id="IPR048640">
    <property type="entry name" value="MgtC-like_C"/>
</dbReference>
<dbReference type="RefSeq" id="WP_344584984.1">
    <property type="nucleotide sequence ID" value="NZ_BAAARK010000069.1"/>
</dbReference>
<evidence type="ECO:0000313" key="2">
    <source>
        <dbReference type="EMBL" id="GAA2693821.1"/>
    </source>
</evidence>